<feature type="compositionally biased region" description="Polar residues" evidence="1">
    <location>
        <begin position="91"/>
        <end position="107"/>
    </location>
</feature>
<evidence type="ECO:0000256" key="1">
    <source>
        <dbReference type="SAM" id="MobiDB-lite"/>
    </source>
</evidence>
<proteinExistence type="predicted"/>
<feature type="compositionally biased region" description="Low complexity" evidence="1">
    <location>
        <begin position="453"/>
        <end position="464"/>
    </location>
</feature>
<dbReference type="Proteomes" id="UP001295740">
    <property type="component" value="Unassembled WGS sequence"/>
</dbReference>
<evidence type="ECO:0000313" key="2">
    <source>
        <dbReference type="EMBL" id="CAJ2501497.1"/>
    </source>
</evidence>
<feature type="compositionally biased region" description="Polar residues" evidence="1">
    <location>
        <begin position="479"/>
        <end position="503"/>
    </location>
</feature>
<feature type="compositionally biased region" description="Polar residues" evidence="1">
    <location>
        <begin position="193"/>
        <end position="205"/>
    </location>
</feature>
<feature type="compositionally biased region" description="Polar residues" evidence="1">
    <location>
        <begin position="373"/>
        <end position="391"/>
    </location>
</feature>
<organism evidence="2 3">
    <name type="scientific">Anthostomella pinea</name>
    <dbReference type="NCBI Taxonomy" id="933095"/>
    <lineage>
        <taxon>Eukaryota</taxon>
        <taxon>Fungi</taxon>
        <taxon>Dikarya</taxon>
        <taxon>Ascomycota</taxon>
        <taxon>Pezizomycotina</taxon>
        <taxon>Sordariomycetes</taxon>
        <taxon>Xylariomycetidae</taxon>
        <taxon>Xylariales</taxon>
        <taxon>Xylariaceae</taxon>
        <taxon>Anthostomella</taxon>
    </lineage>
</organism>
<protein>
    <submittedName>
        <fullName evidence="2">Uu.00g043500.m01.CDS01</fullName>
    </submittedName>
</protein>
<gene>
    <name evidence="2" type="ORF">KHLLAP_LOCUS1965</name>
</gene>
<name>A0AAI8YE86_9PEZI</name>
<feature type="compositionally biased region" description="Polar residues" evidence="1">
    <location>
        <begin position="226"/>
        <end position="267"/>
    </location>
</feature>
<dbReference type="PANTHER" id="PTHR42023:SF1">
    <property type="entry name" value="BHLH DOMAIN-CONTAINING PROTEIN"/>
    <property type="match status" value="1"/>
</dbReference>
<comment type="caution">
    <text evidence="2">The sequence shown here is derived from an EMBL/GenBank/DDBJ whole genome shotgun (WGS) entry which is preliminary data.</text>
</comment>
<feature type="compositionally biased region" description="Basic and acidic residues" evidence="1">
    <location>
        <begin position="533"/>
        <end position="547"/>
    </location>
</feature>
<evidence type="ECO:0000313" key="3">
    <source>
        <dbReference type="Proteomes" id="UP001295740"/>
    </source>
</evidence>
<reference evidence="2" key="1">
    <citation type="submission" date="2023-10" db="EMBL/GenBank/DDBJ databases">
        <authorList>
            <person name="Hackl T."/>
        </authorList>
    </citation>
    <scope>NUCLEOTIDE SEQUENCE</scope>
</reference>
<feature type="region of interest" description="Disordered" evidence="1">
    <location>
        <begin position="1"/>
        <end position="587"/>
    </location>
</feature>
<feature type="compositionally biased region" description="Basic and acidic residues" evidence="1">
    <location>
        <begin position="206"/>
        <end position="220"/>
    </location>
</feature>
<sequence>MWDRLRQKDAGSPLNRKKLEAWQNARSSQSTSSLTTEGIKGGNRQYQYAIKGGRQTPPRPLRDMDRTSEHNQTYLSAPPVQPPPSTRNNHRSSSYGRPVSSIYSQPSPEAATFAAHQLRNEVGRINPSEVSPPSSPDIASTRHGPNPGDVSPIDEISDPVMSQHALERHAPPKNNARSSNIPMMRRQRRKNSDAAQNALRSTASRENLRQPRPHGSDVRWDPATGEPTSSTKGRPSQVNPQQYAQGLGTRATSTSPQTKPAQQSPNSFGERVRRTRQASGSPQPEPAPRPEWRGASGRTTIVAPVSDSMNVAPLSLPSKNSKRPGPGPGMLSPVESGLSETSSPQVSVRGQGMEGRSGSTEPSSARPLRRMNPSEQQPHPSHTANATSTPHPSAYPSPPLSDDISVPAKLVPAQHQPHPSSSAQASPRSLSLQVPSNDKAIRRKPAAGASHQPDNSTSPSPNSPRDIHPSQAPPGSFPSEWTQPPSRFSVTTYATSNYTSTPRESVDEETPPVPTSSQRFAQPPKPASGSSVLDRKRPVVKGFERSSRTNSNEPVKINMDSPYYVTSSVTKPRHSSPRTVPVPRGNDSTLSFISVSSTEKSLPPAPPEVTAAQDRVAQLNAKLEALGNRRININTAIKQMTELMPTDNILASDAVVRKREDEKRKVEVLRGELADVERESYELGLKLHRAYKRLDRDAEYEPTGLWVRRVTG</sequence>
<feature type="compositionally biased region" description="Polar residues" evidence="1">
    <location>
        <begin position="24"/>
        <end position="36"/>
    </location>
</feature>
<keyword evidence="3" id="KW-1185">Reference proteome</keyword>
<feature type="compositionally biased region" description="Basic and acidic residues" evidence="1">
    <location>
        <begin position="60"/>
        <end position="69"/>
    </location>
</feature>
<feature type="compositionally biased region" description="Polar residues" evidence="1">
    <location>
        <begin position="338"/>
        <end position="348"/>
    </location>
</feature>
<dbReference type="EMBL" id="CAUWAG010000003">
    <property type="protein sequence ID" value="CAJ2501497.1"/>
    <property type="molecule type" value="Genomic_DNA"/>
</dbReference>
<dbReference type="PANTHER" id="PTHR42023">
    <property type="entry name" value="BHLH DOMAIN-CONTAINING PROTEIN"/>
    <property type="match status" value="1"/>
</dbReference>
<dbReference type="AlphaFoldDB" id="A0AAI8YE86"/>
<accession>A0AAI8YE86</accession>
<feature type="compositionally biased region" description="Low complexity" evidence="1">
    <location>
        <begin position="412"/>
        <end position="433"/>
    </location>
</feature>